<sequence>MDDAGIMLQEIGVYDEGLRAFLEAGPPRQTSAVGEECCGAERDSFFAWASEELTTSQAILDFAEKRGALVEILNSAAKITGHNGVMIPRMQCLHKQAWNPKGGDWKTFVSRLWDMGLRQDVEASAPPEYCKWCKQFKRPQDLAVCESTQFTCRRLESGTWKRKL</sequence>
<accession>A0A7S4QH39</accession>
<dbReference type="AlphaFoldDB" id="A0A7S4QH39"/>
<proteinExistence type="predicted"/>
<reference evidence="1" key="1">
    <citation type="submission" date="2021-01" db="EMBL/GenBank/DDBJ databases">
        <authorList>
            <person name="Corre E."/>
            <person name="Pelletier E."/>
            <person name="Niang G."/>
            <person name="Scheremetjew M."/>
            <person name="Finn R."/>
            <person name="Kale V."/>
            <person name="Holt S."/>
            <person name="Cochrane G."/>
            <person name="Meng A."/>
            <person name="Brown T."/>
            <person name="Cohen L."/>
        </authorList>
    </citation>
    <scope>NUCLEOTIDE SEQUENCE</scope>
    <source>
        <strain evidence="1">CCMP3105</strain>
    </source>
</reference>
<organism evidence="1">
    <name type="scientific">Alexandrium monilatum</name>
    <dbReference type="NCBI Taxonomy" id="311494"/>
    <lineage>
        <taxon>Eukaryota</taxon>
        <taxon>Sar</taxon>
        <taxon>Alveolata</taxon>
        <taxon>Dinophyceae</taxon>
        <taxon>Gonyaulacales</taxon>
        <taxon>Pyrocystaceae</taxon>
        <taxon>Alexandrium</taxon>
    </lineage>
</organism>
<protein>
    <submittedName>
        <fullName evidence="1">Uncharacterized protein</fullName>
    </submittedName>
</protein>
<name>A0A7S4QH39_9DINO</name>
<gene>
    <name evidence="1" type="ORF">AMON00008_LOCUS20366</name>
</gene>
<evidence type="ECO:0000313" key="1">
    <source>
        <dbReference type="EMBL" id="CAE4583488.1"/>
    </source>
</evidence>
<dbReference type="EMBL" id="HBNR01029868">
    <property type="protein sequence ID" value="CAE4583488.1"/>
    <property type="molecule type" value="Transcribed_RNA"/>
</dbReference>